<dbReference type="InterPro" id="IPR036249">
    <property type="entry name" value="Thioredoxin-like_sf"/>
</dbReference>
<dbReference type="EC" id="5.99.1.4" evidence="1"/>
<reference evidence="4" key="1">
    <citation type="journal article" date="2019" name="Int. J. Syst. Evol. Microbiol.">
        <title>The Global Catalogue of Microorganisms (GCM) 10K type strain sequencing project: providing services to taxonomists for standard genome sequencing and annotation.</title>
        <authorList>
            <consortium name="The Broad Institute Genomics Platform"/>
            <consortium name="The Broad Institute Genome Sequencing Center for Infectious Disease"/>
            <person name="Wu L."/>
            <person name="Ma J."/>
        </authorList>
    </citation>
    <scope>NUCLEOTIDE SEQUENCE [LARGE SCALE GENOMIC DNA]</scope>
    <source>
        <strain evidence="4">KCTC 62164</strain>
    </source>
</reference>
<dbReference type="InterPro" id="IPR044087">
    <property type="entry name" value="NahD-like"/>
</dbReference>
<gene>
    <name evidence="3" type="ORF">ACFOKA_17830</name>
</gene>
<dbReference type="PIRSF" id="PIRSF006386">
    <property type="entry name" value="HCCAis_GSTk"/>
    <property type="match status" value="1"/>
</dbReference>
<dbReference type="Gene3D" id="3.40.30.10">
    <property type="entry name" value="Glutaredoxin"/>
    <property type="match status" value="1"/>
</dbReference>
<protein>
    <recommendedName>
        <fullName evidence="1">2-hydroxychromene-2-carboxylate isomerase</fullName>
        <ecNumber evidence="1">5.99.1.4</ecNumber>
    </recommendedName>
</protein>
<feature type="domain" description="DSBA-like thioredoxin" evidence="2">
    <location>
        <begin position="13"/>
        <end position="203"/>
    </location>
</feature>
<accession>A0ABV7D978</accession>
<sequence>MNADTTNTVDNGVIDFYFDFISPYGWLGAEKVGALARKFGRRVNWHPFLLKVTVLETMGMKPPLETPLKGDYLLHDIKRSLRYHGLFLHEKSKFGFLSVVPARAVMWAHTTAPEKIEDLVLALYRAHWRDGKDISDTATVLDVIESISLARHEAAIALKSASIKVALRDAVSDTISKGIFGSPSFIIDGEMFWGSDRLQMIKTWLEKGGW</sequence>
<organism evidence="3 4">
    <name type="scientific">Kordiimonas pumila</name>
    <dbReference type="NCBI Taxonomy" id="2161677"/>
    <lineage>
        <taxon>Bacteria</taxon>
        <taxon>Pseudomonadati</taxon>
        <taxon>Pseudomonadota</taxon>
        <taxon>Alphaproteobacteria</taxon>
        <taxon>Kordiimonadales</taxon>
        <taxon>Kordiimonadaceae</taxon>
        <taxon>Kordiimonas</taxon>
    </lineage>
</organism>
<dbReference type="InterPro" id="IPR014440">
    <property type="entry name" value="HCCAis_GSTk"/>
</dbReference>
<dbReference type="PANTHER" id="PTHR42943:SF2">
    <property type="entry name" value="GLUTATHIONE S-TRANSFERASE KAPPA 1"/>
    <property type="match status" value="1"/>
</dbReference>
<comment type="similarity">
    <text evidence="1">Belongs to the GST superfamily. NadH family.</text>
</comment>
<evidence type="ECO:0000313" key="3">
    <source>
        <dbReference type="EMBL" id="MFC3053764.1"/>
    </source>
</evidence>
<comment type="caution">
    <text evidence="3">The sequence shown here is derived from an EMBL/GenBank/DDBJ whole genome shotgun (WGS) entry which is preliminary data.</text>
</comment>
<evidence type="ECO:0000256" key="1">
    <source>
        <dbReference type="PIRNR" id="PIRNR006386"/>
    </source>
</evidence>
<dbReference type="InterPro" id="IPR001853">
    <property type="entry name" value="DSBA-like_thioredoxin_dom"/>
</dbReference>
<evidence type="ECO:0000259" key="2">
    <source>
        <dbReference type="Pfam" id="PF01323"/>
    </source>
</evidence>
<dbReference type="SUPFAM" id="SSF52833">
    <property type="entry name" value="Thioredoxin-like"/>
    <property type="match status" value="1"/>
</dbReference>
<proteinExistence type="inferred from homology"/>
<evidence type="ECO:0000313" key="4">
    <source>
        <dbReference type="Proteomes" id="UP001595444"/>
    </source>
</evidence>
<dbReference type="GO" id="GO:0016853">
    <property type="term" value="F:isomerase activity"/>
    <property type="evidence" value="ECO:0007669"/>
    <property type="project" value="UniProtKB-KW"/>
</dbReference>
<dbReference type="Pfam" id="PF01323">
    <property type="entry name" value="DSBA"/>
    <property type="match status" value="1"/>
</dbReference>
<dbReference type="EMBL" id="JBHRSL010000028">
    <property type="protein sequence ID" value="MFC3053764.1"/>
    <property type="molecule type" value="Genomic_DNA"/>
</dbReference>
<keyword evidence="4" id="KW-1185">Reference proteome</keyword>
<dbReference type="Proteomes" id="UP001595444">
    <property type="component" value="Unassembled WGS sequence"/>
</dbReference>
<comment type="catalytic activity">
    <reaction evidence="1">
        <text>2-hydroxychromene-2-carboxylate = (3E)-4-(2-hydroxyphenyl)-2-oxobut-3-enoate</text>
        <dbReference type="Rhea" id="RHEA:27401"/>
        <dbReference type="ChEBI" id="CHEBI:59350"/>
        <dbReference type="ChEBI" id="CHEBI:59353"/>
        <dbReference type="EC" id="5.99.1.4"/>
    </reaction>
</comment>
<dbReference type="InterPro" id="IPR051924">
    <property type="entry name" value="GST_Kappa/NadH"/>
</dbReference>
<dbReference type="RefSeq" id="WP_194214418.1">
    <property type="nucleotide sequence ID" value="NZ_CP061205.1"/>
</dbReference>
<keyword evidence="1 3" id="KW-0413">Isomerase</keyword>
<name>A0ABV7D978_9PROT</name>
<dbReference type="CDD" id="cd03022">
    <property type="entry name" value="DsbA_HCCA_Iso"/>
    <property type="match status" value="1"/>
</dbReference>
<dbReference type="PANTHER" id="PTHR42943">
    <property type="entry name" value="GLUTATHIONE S-TRANSFERASE KAPPA"/>
    <property type="match status" value="1"/>
</dbReference>